<evidence type="ECO:0000313" key="7">
    <source>
        <dbReference type="Proteomes" id="UP001143347"/>
    </source>
</evidence>
<accession>A0A9X3D7L4</accession>
<feature type="domain" description="Nitrite/Sulfite reductase ferredoxin-like" evidence="5">
    <location>
        <begin position="27"/>
        <end position="72"/>
    </location>
</feature>
<keyword evidence="2" id="KW-0479">Metal-binding</keyword>
<evidence type="ECO:0000256" key="1">
    <source>
        <dbReference type="ARBA" id="ARBA00022485"/>
    </source>
</evidence>
<dbReference type="InterPro" id="IPR051329">
    <property type="entry name" value="NIR_SIR_4Fe-4S"/>
</dbReference>
<dbReference type="GO" id="GO:0016491">
    <property type="term" value="F:oxidoreductase activity"/>
    <property type="evidence" value="ECO:0007669"/>
    <property type="project" value="UniProtKB-KW"/>
</dbReference>
<dbReference type="EMBL" id="JAPKFM010000030">
    <property type="protein sequence ID" value="MCX2966654.1"/>
    <property type="molecule type" value="Genomic_DNA"/>
</dbReference>
<dbReference type="GO" id="GO:0051539">
    <property type="term" value="F:4 iron, 4 sulfur cluster binding"/>
    <property type="evidence" value="ECO:0007669"/>
    <property type="project" value="UniProtKB-KW"/>
</dbReference>
<proteinExistence type="predicted"/>
<dbReference type="PANTHER" id="PTHR32439:SF9">
    <property type="entry name" value="BLR3264 PROTEIN"/>
    <property type="match status" value="1"/>
</dbReference>
<keyword evidence="1" id="KW-0004">4Fe-4S</keyword>
<dbReference type="AlphaFoldDB" id="A0A9X3D7L4"/>
<keyword evidence="3" id="KW-0560">Oxidoreductase</keyword>
<dbReference type="SUPFAM" id="SSF55124">
    <property type="entry name" value="Nitrite/Sulfite reductase N-terminal domain-like"/>
    <property type="match status" value="2"/>
</dbReference>
<dbReference type="RefSeq" id="WP_266063448.1">
    <property type="nucleotide sequence ID" value="NZ_JAPKFM010000030.1"/>
</dbReference>
<protein>
    <submittedName>
        <fullName evidence="6">Precorrin-3B synthase</fullName>
    </submittedName>
</protein>
<keyword evidence="2" id="KW-0408">Iron</keyword>
<organism evidence="6 7">
    <name type="scientific">Gordonia aquimaris</name>
    <dbReference type="NCBI Taxonomy" id="2984863"/>
    <lineage>
        <taxon>Bacteria</taxon>
        <taxon>Bacillati</taxon>
        <taxon>Actinomycetota</taxon>
        <taxon>Actinomycetes</taxon>
        <taxon>Mycobacteriales</taxon>
        <taxon>Gordoniaceae</taxon>
        <taxon>Gordonia</taxon>
    </lineage>
</organism>
<sequence length="415" mass="43302">MPEADRRTAADRCPGVFDTHSAADGAVARIRLTGGRLRPDQLQRLAHSAAEFGDGFLELTARANLQIRGINDVDGVAGEVVAAGLAPSGAHDKIRNIALSPLTGRIGGLVDAAPIADALDARLRADAWATSLSGRFLFGVDDGRGDVAGRRPDVCAVVRETATPDAGGDVGPHLPAADQSPTDPNPADPNPADLIGADLVVGGVPVGSARGIDPIVAAMCEIALDMRDIDPNAWRVGDLAVDERTRLESRARARLAPPVGGSFDHEPAAPVVGWFDQDDGQVLLGAVVELGRLPARLAEFLAAVDAPIVLTPDREILLCDLDEGVAETGVRVLAPMGLIFDASSPWVRVTCCVGAPGCAKSHAPVRDDLLARVRSGDPVDDREHWVGCPRGCGSPTGPHEFVQAGPDGEYRSARR</sequence>
<feature type="region of interest" description="Disordered" evidence="4">
    <location>
        <begin position="389"/>
        <end position="415"/>
    </location>
</feature>
<dbReference type="PANTHER" id="PTHR32439">
    <property type="entry name" value="FERREDOXIN--NITRITE REDUCTASE, CHLOROPLASTIC"/>
    <property type="match status" value="1"/>
</dbReference>
<dbReference type="Pfam" id="PF03460">
    <property type="entry name" value="NIR_SIR_ferr"/>
    <property type="match status" value="1"/>
</dbReference>
<dbReference type="InterPro" id="IPR036136">
    <property type="entry name" value="Nit/Sulf_reduc_fer-like_dom_sf"/>
</dbReference>
<evidence type="ECO:0000256" key="2">
    <source>
        <dbReference type="ARBA" id="ARBA00022617"/>
    </source>
</evidence>
<reference evidence="6" key="1">
    <citation type="submission" date="2022-10" db="EMBL/GenBank/DDBJ databases">
        <title>WGS of marine actinomycetes from Thailand.</title>
        <authorList>
            <person name="Thawai C."/>
        </authorList>
    </citation>
    <scope>NUCLEOTIDE SEQUENCE</scope>
    <source>
        <strain evidence="6">SW21</strain>
    </source>
</reference>
<gene>
    <name evidence="6" type="ORF">OSB52_21485</name>
</gene>
<keyword evidence="7" id="KW-1185">Reference proteome</keyword>
<feature type="region of interest" description="Disordered" evidence="4">
    <location>
        <begin position="162"/>
        <end position="191"/>
    </location>
</feature>
<keyword evidence="2" id="KW-0349">Heme</keyword>
<name>A0A9X3D7L4_9ACTN</name>
<evidence type="ECO:0000256" key="4">
    <source>
        <dbReference type="SAM" id="MobiDB-lite"/>
    </source>
</evidence>
<comment type="caution">
    <text evidence="6">The sequence shown here is derived from an EMBL/GenBank/DDBJ whole genome shotgun (WGS) entry which is preliminary data.</text>
</comment>
<dbReference type="InterPro" id="IPR005117">
    <property type="entry name" value="NiRdtase/SiRdtase_haem-b_fer"/>
</dbReference>
<evidence type="ECO:0000313" key="6">
    <source>
        <dbReference type="EMBL" id="MCX2966654.1"/>
    </source>
</evidence>
<dbReference type="Proteomes" id="UP001143347">
    <property type="component" value="Unassembled WGS sequence"/>
</dbReference>
<keyword evidence="1" id="KW-0411">Iron-sulfur</keyword>
<dbReference type="Gene3D" id="3.90.480.20">
    <property type="match status" value="1"/>
</dbReference>
<evidence type="ECO:0000259" key="5">
    <source>
        <dbReference type="Pfam" id="PF03460"/>
    </source>
</evidence>
<evidence type="ECO:0000256" key="3">
    <source>
        <dbReference type="ARBA" id="ARBA00023002"/>
    </source>
</evidence>